<name>A0A7K1LI49_9MICC</name>
<accession>A0A7K1LI49</accession>
<sequence length="121" mass="14277">MSEYAPYLIPGVVAIIVAWLGLKPKKTDPDQLLRDDLKYMGERVEQQRKISESLEAQVDELRRDRDAQKQEIFSLKNKVDDLWVRMRKVVDYARTLENRITGLTGKPHERPSELEEIFERH</sequence>
<evidence type="ECO:0000256" key="2">
    <source>
        <dbReference type="SAM" id="Phobius"/>
    </source>
</evidence>
<reference evidence="3 4" key="1">
    <citation type="submission" date="2019-12" db="EMBL/GenBank/DDBJ databases">
        <authorList>
            <person name="Li J."/>
            <person name="Shi Y."/>
            <person name="Xu G."/>
            <person name="Xiao D."/>
            <person name="Ran X."/>
        </authorList>
    </citation>
    <scope>NUCLEOTIDE SEQUENCE [LARGE SCALE GENOMIC DNA]</scope>
    <source>
        <strain evidence="3 4">JCM 15915</strain>
    </source>
</reference>
<keyword evidence="4" id="KW-1185">Reference proteome</keyword>
<keyword evidence="2" id="KW-0812">Transmembrane</keyword>
<keyword evidence="2" id="KW-0472">Membrane</keyword>
<evidence type="ECO:0000256" key="1">
    <source>
        <dbReference type="SAM" id="Coils"/>
    </source>
</evidence>
<keyword evidence="2" id="KW-1133">Transmembrane helix</keyword>
<proteinExistence type="predicted"/>
<keyword evidence="1" id="KW-0175">Coiled coil</keyword>
<comment type="caution">
    <text evidence="3">The sequence shown here is derived from an EMBL/GenBank/DDBJ whole genome shotgun (WGS) entry which is preliminary data.</text>
</comment>
<feature type="coiled-coil region" evidence="1">
    <location>
        <begin position="44"/>
        <end position="78"/>
    </location>
</feature>
<protein>
    <submittedName>
        <fullName evidence="3">Uncharacterized protein</fullName>
    </submittedName>
</protein>
<evidence type="ECO:0000313" key="4">
    <source>
        <dbReference type="Proteomes" id="UP000462152"/>
    </source>
</evidence>
<dbReference type="AlphaFoldDB" id="A0A7K1LI49"/>
<dbReference type="EMBL" id="WOGT01000002">
    <property type="protein sequence ID" value="MUN54790.1"/>
    <property type="molecule type" value="Genomic_DNA"/>
</dbReference>
<gene>
    <name evidence="3" type="ORF">GMA10_06130</name>
</gene>
<dbReference type="RefSeq" id="WP_129315542.1">
    <property type="nucleotide sequence ID" value="NZ_NOIQ01000008.1"/>
</dbReference>
<evidence type="ECO:0000313" key="3">
    <source>
        <dbReference type="EMBL" id="MUN54790.1"/>
    </source>
</evidence>
<organism evidence="3 4">
    <name type="scientific">Rothia koreensis</name>
    <dbReference type="NCBI Taxonomy" id="592378"/>
    <lineage>
        <taxon>Bacteria</taxon>
        <taxon>Bacillati</taxon>
        <taxon>Actinomycetota</taxon>
        <taxon>Actinomycetes</taxon>
        <taxon>Micrococcales</taxon>
        <taxon>Micrococcaceae</taxon>
        <taxon>Rothia</taxon>
    </lineage>
</organism>
<feature type="transmembrane region" description="Helical" evidence="2">
    <location>
        <begin position="6"/>
        <end position="22"/>
    </location>
</feature>
<dbReference type="Proteomes" id="UP000462152">
    <property type="component" value="Unassembled WGS sequence"/>
</dbReference>